<dbReference type="PANTHER" id="PTHR38460:SF1">
    <property type="entry name" value="TAUTOMERASE YOLI-RELATED"/>
    <property type="match status" value="1"/>
</dbReference>
<dbReference type="InterPro" id="IPR014347">
    <property type="entry name" value="Tautomerase/MIF_sf"/>
</dbReference>
<dbReference type="EMBL" id="JABUMX010000001">
    <property type="protein sequence ID" value="NTS29760.1"/>
    <property type="molecule type" value="Genomic_DNA"/>
</dbReference>
<dbReference type="RefSeq" id="WP_174207539.1">
    <property type="nucleotide sequence ID" value="NZ_JABUMX010000001.1"/>
</dbReference>
<dbReference type="AlphaFoldDB" id="A0A849VNR8"/>
<evidence type="ECO:0000313" key="2">
    <source>
        <dbReference type="Proteomes" id="UP000550508"/>
    </source>
</evidence>
<dbReference type="SUPFAM" id="SSF55331">
    <property type="entry name" value="Tautomerase/MIF"/>
    <property type="match status" value="1"/>
</dbReference>
<keyword evidence="2" id="KW-1185">Reference proteome</keyword>
<name>A0A849VNR8_9HYPH</name>
<organism evidence="1 2">
    <name type="scientific">Phyllobacterium pellucidum</name>
    <dbReference type="NCBI Taxonomy" id="2740464"/>
    <lineage>
        <taxon>Bacteria</taxon>
        <taxon>Pseudomonadati</taxon>
        <taxon>Pseudomonadota</taxon>
        <taxon>Alphaproteobacteria</taxon>
        <taxon>Hyphomicrobiales</taxon>
        <taxon>Phyllobacteriaceae</taxon>
        <taxon>Phyllobacterium</taxon>
    </lineage>
</organism>
<proteinExistence type="predicted"/>
<comment type="caution">
    <text evidence="1">The sequence shown here is derived from an EMBL/GenBank/DDBJ whole genome shotgun (WGS) entry which is preliminary data.</text>
</comment>
<dbReference type="Proteomes" id="UP000550508">
    <property type="component" value="Unassembled WGS sequence"/>
</dbReference>
<dbReference type="Gene3D" id="3.30.429.10">
    <property type="entry name" value="Macrophage Migration Inhibitory Factor"/>
    <property type="match status" value="1"/>
</dbReference>
<sequence>MPLVKIHVLKGRSPQEVAVLLDTIHDVVVASFGVPLRDRYQILQEHEGSHIRALDTGLDITRTEKFLLLEITSRPRPRDAKVAFYLSLTSALQARCNVPPSDVMVSLHINSDEDWSFGMGNAQFLTGELR</sequence>
<protein>
    <submittedName>
        <fullName evidence="1">Tautomerase family protein</fullName>
    </submittedName>
</protein>
<dbReference type="PANTHER" id="PTHR38460">
    <property type="entry name" value="TAUTOMERASE YOLI-RELATED"/>
    <property type="match status" value="1"/>
</dbReference>
<accession>A0A849VNR8</accession>
<evidence type="ECO:0000313" key="1">
    <source>
        <dbReference type="EMBL" id="NTS29760.1"/>
    </source>
</evidence>
<dbReference type="InterPro" id="IPR037479">
    <property type="entry name" value="Tauto_MSAD"/>
</dbReference>
<reference evidence="1 2" key="1">
    <citation type="submission" date="2020-05" db="EMBL/GenBank/DDBJ databases">
        <authorList>
            <person name="Kim M.K."/>
        </authorList>
    </citation>
    <scope>NUCLEOTIDE SEQUENCE [LARGE SCALE GENOMIC DNA]</scope>
    <source>
        <strain evidence="1 2">BT25</strain>
    </source>
</reference>
<dbReference type="Pfam" id="PF14552">
    <property type="entry name" value="Tautomerase_2"/>
    <property type="match status" value="1"/>
</dbReference>
<gene>
    <name evidence="1" type="ORF">HQ945_00690</name>
</gene>